<dbReference type="InterPro" id="IPR013149">
    <property type="entry name" value="ADH-like_C"/>
</dbReference>
<dbReference type="InterPro" id="IPR020843">
    <property type="entry name" value="ER"/>
</dbReference>
<name>A0A6A5TVX7_9PLEO</name>
<dbReference type="Pfam" id="PF00107">
    <property type="entry name" value="ADH_zinc_N"/>
    <property type="match status" value="1"/>
</dbReference>
<dbReference type="AlphaFoldDB" id="A0A6A5TVX7"/>
<accession>A0A6A5TVX7</accession>
<sequence length="365" mass="39904">MATHNGVAMVGVKKPLEIIQVPTVTPKGDEVRVRVEWTASTPLDLHQNDGGLLVNHPQLSGDGSAGTVVEVGPNVKRLKVGDKVFGFTWRSQKEKAYQEFCTTNEWLFGKLPEGFTLAQAITLPNNFVTVFHAVTTDLGLELPWPKPGGYVPKNADAEILIWGAASSVGTFAVQILRYFGYTNVIATASKKNHAQLQSLGAKQVVDYRDPDVVSTILKVVQSSKGADAGIPLILDCIGSKNGSIAPISKLAKKGAKVAILLPVIVKDSTNTEAPEYEMDVSKAADWEDGVDVRGVRTHFYLENEFFKYHLQPEIMPAMLKEGIVKPNAQKIIEGKTMLERAQTALDALRRKEASMERLVWRVSDA</sequence>
<dbReference type="PANTHER" id="PTHR45348">
    <property type="entry name" value="HYPOTHETICAL OXIDOREDUCTASE (EUROFUNG)"/>
    <property type="match status" value="1"/>
</dbReference>
<protein>
    <submittedName>
        <fullName evidence="5">GroES-like protein</fullName>
    </submittedName>
</protein>
<comment type="similarity">
    <text evidence="1">Belongs to the zinc-containing alcohol dehydrogenase family.</text>
</comment>
<dbReference type="Proteomes" id="UP000800035">
    <property type="component" value="Unassembled WGS sequence"/>
</dbReference>
<dbReference type="GO" id="GO:0016651">
    <property type="term" value="F:oxidoreductase activity, acting on NAD(P)H"/>
    <property type="evidence" value="ECO:0007669"/>
    <property type="project" value="InterPro"/>
</dbReference>
<dbReference type="SMART" id="SM00829">
    <property type="entry name" value="PKS_ER"/>
    <property type="match status" value="1"/>
</dbReference>
<dbReference type="Gene3D" id="3.40.50.720">
    <property type="entry name" value="NAD(P)-binding Rossmann-like Domain"/>
    <property type="match status" value="1"/>
</dbReference>
<dbReference type="Gene3D" id="3.90.180.10">
    <property type="entry name" value="Medium-chain alcohol dehydrogenases, catalytic domain"/>
    <property type="match status" value="1"/>
</dbReference>
<gene>
    <name evidence="5" type="ORF">CC80DRAFT_535852</name>
</gene>
<keyword evidence="3" id="KW-0560">Oxidoreductase</keyword>
<dbReference type="OrthoDB" id="9992527at2759"/>
<evidence type="ECO:0000259" key="4">
    <source>
        <dbReference type="SMART" id="SM00829"/>
    </source>
</evidence>
<feature type="domain" description="Enoyl reductase (ER)" evidence="4">
    <location>
        <begin position="11"/>
        <end position="360"/>
    </location>
</feature>
<dbReference type="InterPro" id="IPR036291">
    <property type="entry name" value="NAD(P)-bd_dom_sf"/>
</dbReference>
<evidence type="ECO:0000313" key="5">
    <source>
        <dbReference type="EMBL" id="KAF1955802.1"/>
    </source>
</evidence>
<evidence type="ECO:0000256" key="3">
    <source>
        <dbReference type="ARBA" id="ARBA00023002"/>
    </source>
</evidence>
<organism evidence="5 6">
    <name type="scientific">Byssothecium circinans</name>
    <dbReference type="NCBI Taxonomy" id="147558"/>
    <lineage>
        <taxon>Eukaryota</taxon>
        <taxon>Fungi</taxon>
        <taxon>Dikarya</taxon>
        <taxon>Ascomycota</taxon>
        <taxon>Pezizomycotina</taxon>
        <taxon>Dothideomycetes</taxon>
        <taxon>Pleosporomycetidae</taxon>
        <taxon>Pleosporales</taxon>
        <taxon>Massarineae</taxon>
        <taxon>Massarinaceae</taxon>
        <taxon>Byssothecium</taxon>
    </lineage>
</organism>
<dbReference type="Pfam" id="PF08240">
    <property type="entry name" value="ADH_N"/>
    <property type="match status" value="1"/>
</dbReference>
<dbReference type="SUPFAM" id="SSF51735">
    <property type="entry name" value="NAD(P)-binding Rossmann-fold domains"/>
    <property type="match status" value="1"/>
</dbReference>
<proteinExistence type="inferred from homology"/>
<dbReference type="SUPFAM" id="SSF50129">
    <property type="entry name" value="GroES-like"/>
    <property type="match status" value="1"/>
</dbReference>
<evidence type="ECO:0000313" key="6">
    <source>
        <dbReference type="Proteomes" id="UP000800035"/>
    </source>
</evidence>
<dbReference type="InterPro" id="IPR011032">
    <property type="entry name" value="GroES-like_sf"/>
</dbReference>
<dbReference type="PANTHER" id="PTHR45348:SF3">
    <property type="entry name" value="ENOYL REDUCTASE (ER) DOMAIN-CONTAINING PROTEIN"/>
    <property type="match status" value="1"/>
</dbReference>
<dbReference type="CDD" id="cd08249">
    <property type="entry name" value="enoyl_reductase_like"/>
    <property type="match status" value="1"/>
</dbReference>
<dbReference type="InterPro" id="IPR047122">
    <property type="entry name" value="Trans-enoyl_RdTase-like"/>
</dbReference>
<comment type="subunit">
    <text evidence="2">Monomer.</text>
</comment>
<evidence type="ECO:0000256" key="2">
    <source>
        <dbReference type="ARBA" id="ARBA00011245"/>
    </source>
</evidence>
<dbReference type="InterPro" id="IPR013154">
    <property type="entry name" value="ADH-like_N"/>
</dbReference>
<dbReference type="EMBL" id="ML976993">
    <property type="protein sequence ID" value="KAF1955802.1"/>
    <property type="molecule type" value="Genomic_DNA"/>
</dbReference>
<evidence type="ECO:0000256" key="1">
    <source>
        <dbReference type="ARBA" id="ARBA00008072"/>
    </source>
</evidence>
<keyword evidence="6" id="KW-1185">Reference proteome</keyword>
<reference evidence="5" key="1">
    <citation type="journal article" date="2020" name="Stud. Mycol.">
        <title>101 Dothideomycetes genomes: a test case for predicting lifestyles and emergence of pathogens.</title>
        <authorList>
            <person name="Haridas S."/>
            <person name="Albert R."/>
            <person name="Binder M."/>
            <person name="Bloem J."/>
            <person name="Labutti K."/>
            <person name="Salamov A."/>
            <person name="Andreopoulos B."/>
            <person name="Baker S."/>
            <person name="Barry K."/>
            <person name="Bills G."/>
            <person name="Bluhm B."/>
            <person name="Cannon C."/>
            <person name="Castanera R."/>
            <person name="Culley D."/>
            <person name="Daum C."/>
            <person name="Ezra D."/>
            <person name="Gonzalez J."/>
            <person name="Henrissat B."/>
            <person name="Kuo A."/>
            <person name="Liang C."/>
            <person name="Lipzen A."/>
            <person name="Lutzoni F."/>
            <person name="Magnuson J."/>
            <person name="Mondo S."/>
            <person name="Nolan M."/>
            <person name="Ohm R."/>
            <person name="Pangilinan J."/>
            <person name="Park H.-J."/>
            <person name="Ramirez L."/>
            <person name="Alfaro M."/>
            <person name="Sun H."/>
            <person name="Tritt A."/>
            <person name="Yoshinaga Y."/>
            <person name="Zwiers L.-H."/>
            <person name="Turgeon B."/>
            <person name="Goodwin S."/>
            <person name="Spatafora J."/>
            <person name="Crous P."/>
            <person name="Grigoriev I."/>
        </authorList>
    </citation>
    <scope>NUCLEOTIDE SEQUENCE</scope>
    <source>
        <strain evidence="5">CBS 675.92</strain>
    </source>
</reference>